<evidence type="ECO:0000313" key="2">
    <source>
        <dbReference type="Proteomes" id="UP001054945"/>
    </source>
</evidence>
<dbReference type="EMBL" id="BPLR01005484">
    <property type="protein sequence ID" value="GIY02688.1"/>
    <property type="molecule type" value="Genomic_DNA"/>
</dbReference>
<sequence length="111" mass="13443">MEDIKRDSHKLKEHRSTILRSVCPENKEQIQRKFLPQQFDKAMHHLSNSFLSNLGKPLLKIFTLRQRIRGKFFLLLLRYSHCYQICPWSSSKNKRVISIEELSYKYLHFCF</sequence>
<keyword evidence="2" id="KW-1185">Reference proteome</keyword>
<evidence type="ECO:0000313" key="1">
    <source>
        <dbReference type="EMBL" id="GIY02688.1"/>
    </source>
</evidence>
<accession>A0AAV4Q5H7</accession>
<name>A0AAV4Q5H7_CAEEX</name>
<dbReference type="AlphaFoldDB" id="A0AAV4Q5H7"/>
<organism evidence="1 2">
    <name type="scientific">Caerostris extrusa</name>
    <name type="common">Bark spider</name>
    <name type="synonym">Caerostris bankana</name>
    <dbReference type="NCBI Taxonomy" id="172846"/>
    <lineage>
        <taxon>Eukaryota</taxon>
        <taxon>Metazoa</taxon>
        <taxon>Ecdysozoa</taxon>
        <taxon>Arthropoda</taxon>
        <taxon>Chelicerata</taxon>
        <taxon>Arachnida</taxon>
        <taxon>Araneae</taxon>
        <taxon>Araneomorphae</taxon>
        <taxon>Entelegynae</taxon>
        <taxon>Araneoidea</taxon>
        <taxon>Araneidae</taxon>
        <taxon>Caerostris</taxon>
    </lineage>
</organism>
<protein>
    <submittedName>
        <fullName evidence="1">Uncharacterized protein</fullName>
    </submittedName>
</protein>
<proteinExistence type="predicted"/>
<dbReference type="Proteomes" id="UP001054945">
    <property type="component" value="Unassembled WGS sequence"/>
</dbReference>
<comment type="caution">
    <text evidence="1">The sequence shown here is derived from an EMBL/GenBank/DDBJ whole genome shotgun (WGS) entry which is preliminary data.</text>
</comment>
<gene>
    <name evidence="1" type="ORF">CEXT_553601</name>
</gene>
<reference evidence="1 2" key="1">
    <citation type="submission" date="2021-06" db="EMBL/GenBank/DDBJ databases">
        <title>Caerostris extrusa draft genome.</title>
        <authorList>
            <person name="Kono N."/>
            <person name="Arakawa K."/>
        </authorList>
    </citation>
    <scope>NUCLEOTIDE SEQUENCE [LARGE SCALE GENOMIC DNA]</scope>
</reference>